<organism evidence="1 2">
    <name type="scientific">Candidatus Avacidaminococcus intestinavium</name>
    <dbReference type="NCBI Taxonomy" id="2840684"/>
    <lineage>
        <taxon>Bacteria</taxon>
        <taxon>Bacillati</taxon>
        <taxon>Bacillota</taxon>
        <taxon>Negativicutes</taxon>
        <taxon>Acidaminococcales</taxon>
        <taxon>Acidaminococcaceae</taxon>
        <taxon>Acidaminococcaceae incertae sedis</taxon>
        <taxon>Candidatus Avacidaminococcus</taxon>
    </lineage>
</organism>
<dbReference type="Proteomes" id="UP000824099">
    <property type="component" value="Unassembled WGS sequence"/>
</dbReference>
<accession>A0A9D1MQQ5</accession>
<reference evidence="1" key="2">
    <citation type="journal article" date="2021" name="PeerJ">
        <title>Extensive microbial diversity within the chicken gut microbiome revealed by metagenomics and culture.</title>
        <authorList>
            <person name="Gilroy R."/>
            <person name="Ravi A."/>
            <person name="Getino M."/>
            <person name="Pursley I."/>
            <person name="Horton D.L."/>
            <person name="Alikhan N.F."/>
            <person name="Baker D."/>
            <person name="Gharbi K."/>
            <person name="Hall N."/>
            <person name="Watson M."/>
            <person name="Adriaenssens E.M."/>
            <person name="Foster-Nyarko E."/>
            <person name="Jarju S."/>
            <person name="Secka A."/>
            <person name="Antonio M."/>
            <person name="Oren A."/>
            <person name="Chaudhuri R.R."/>
            <person name="La Ragione R."/>
            <person name="Hildebrand F."/>
            <person name="Pallen M.J."/>
        </authorList>
    </citation>
    <scope>NUCLEOTIDE SEQUENCE</scope>
    <source>
        <strain evidence="1">CHK160-1198</strain>
    </source>
</reference>
<reference evidence="1" key="1">
    <citation type="submission" date="2020-10" db="EMBL/GenBank/DDBJ databases">
        <authorList>
            <person name="Gilroy R."/>
        </authorList>
    </citation>
    <scope>NUCLEOTIDE SEQUENCE</scope>
    <source>
        <strain evidence="1">CHK160-1198</strain>
    </source>
</reference>
<protein>
    <submittedName>
        <fullName evidence="1">Methionine synthase</fullName>
    </submittedName>
</protein>
<evidence type="ECO:0000313" key="2">
    <source>
        <dbReference type="Proteomes" id="UP000824099"/>
    </source>
</evidence>
<sequence>MIKNEPNIYRPFLTAVDVKEAKRYAGLRKGQVFPEEIVQEACNIVMMYKAPQAVWQVYAYDAKQGIVLAPTSYTIPSKNLCKHLGSAEQVVFLAATAGEMVEEAATEAFNKGNYALGLLIDAAATAIVEQIADETEKLLINRFAKAGFGLITRFSPGYGDWDLQEQVSVASLAQAEAIGVTLTESLMLMPRKSITAIIGLTTANEKAQGLQGCAGCTKSDCTLRKG</sequence>
<dbReference type="AlphaFoldDB" id="A0A9D1MQQ5"/>
<evidence type="ECO:0000313" key="1">
    <source>
        <dbReference type="EMBL" id="HIU64467.1"/>
    </source>
</evidence>
<dbReference type="Gene3D" id="3.40.109.40">
    <property type="match status" value="1"/>
</dbReference>
<dbReference type="SUPFAM" id="SSF56507">
    <property type="entry name" value="Methionine synthase activation domain-like"/>
    <property type="match status" value="1"/>
</dbReference>
<gene>
    <name evidence="1" type="ORF">IAB06_05490</name>
</gene>
<dbReference type="GO" id="GO:0008705">
    <property type="term" value="F:methionine synthase activity"/>
    <property type="evidence" value="ECO:0007669"/>
    <property type="project" value="InterPro"/>
</dbReference>
<dbReference type="EMBL" id="DVNI01000087">
    <property type="protein sequence ID" value="HIU64467.1"/>
    <property type="molecule type" value="Genomic_DNA"/>
</dbReference>
<name>A0A9D1MQQ5_9FIRM</name>
<proteinExistence type="predicted"/>
<dbReference type="InterPro" id="IPR037010">
    <property type="entry name" value="VitB12-dep_Met_synth_activ_sf"/>
</dbReference>
<comment type="caution">
    <text evidence="1">The sequence shown here is derived from an EMBL/GenBank/DDBJ whole genome shotgun (WGS) entry which is preliminary data.</text>
</comment>